<evidence type="ECO:0000313" key="1">
    <source>
        <dbReference type="EMBL" id="KKK77224.1"/>
    </source>
</evidence>
<proteinExistence type="predicted"/>
<dbReference type="AlphaFoldDB" id="A0A0F9AFC6"/>
<feature type="non-terminal residue" evidence="1">
    <location>
        <position position="1"/>
    </location>
</feature>
<reference evidence="1" key="1">
    <citation type="journal article" date="2015" name="Nature">
        <title>Complex archaea that bridge the gap between prokaryotes and eukaryotes.</title>
        <authorList>
            <person name="Spang A."/>
            <person name="Saw J.H."/>
            <person name="Jorgensen S.L."/>
            <person name="Zaremba-Niedzwiedzka K."/>
            <person name="Martijn J."/>
            <person name="Lind A.E."/>
            <person name="van Eijk R."/>
            <person name="Schleper C."/>
            <person name="Guy L."/>
            <person name="Ettema T.J."/>
        </authorList>
    </citation>
    <scope>NUCLEOTIDE SEQUENCE</scope>
</reference>
<gene>
    <name evidence="1" type="ORF">LCGC14_2855740</name>
</gene>
<comment type="caution">
    <text evidence="1">The sequence shown here is derived from an EMBL/GenBank/DDBJ whole genome shotgun (WGS) entry which is preliminary data.</text>
</comment>
<dbReference type="EMBL" id="LAZR01055056">
    <property type="protein sequence ID" value="KKK77224.1"/>
    <property type="molecule type" value="Genomic_DNA"/>
</dbReference>
<protein>
    <submittedName>
        <fullName evidence="1">Uncharacterized protein</fullName>
    </submittedName>
</protein>
<organism evidence="1">
    <name type="scientific">marine sediment metagenome</name>
    <dbReference type="NCBI Taxonomy" id="412755"/>
    <lineage>
        <taxon>unclassified sequences</taxon>
        <taxon>metagenomes</taxon>
        <taxon>ecological metagenomes</taxon>
    </lineage>
</organism>
<sequence>VYDLGLGRAAVSYVHQKHTGAARQGSVRDAGGLVIDGAVEAEELLAGHGLNFPGSFVDVGKLGRQAHLRRVGCGGSGGGEYR</sequence>
<accession>A0A0F9AFC6</accession>
<name>A0A0F9AFC6_9ZZZZ</name>